<dbReference type="Proteomes" id="UP001595443">
    <property type="component" value="Unassembled WGS sequence"/>
</dbReference>
<keyword evidence="2" id="KW-1185">Reference proteome</keyword>
<reference evidence="2" key="1">
    <citation type="journal article" date="2019" name="Int. J. Syst. Evol. Microbiol.">
        <title>The Global Catalogue of Microorganisms (GCM) 10K type strain sequencing project: providing services to taxonomists for standard genome sequencing and annotation.</title>
        <authorList>
            <consortium name="The Broad Institute Genomics Platform"/>
            <consortium name="The Broad Institute Genome Sequencing Center for Infectious Disease"/>
            <person name="Wu L."/>
            <person name="Ma J."/>
        </authorList>
    </citation>
    <scope>NUCLEOTIDE SEQUENCE [LARGE SCALE GENOMIC DNA]</scope>
    <source>
        <strain evidence="2">KCTC 62192</strain>
    </source>
</reference>
<gene>
    <name evidence="1" type="ORF">ACFOES_09790</name>
</gene>
<accession>A0ABV7AGA7</accession>
<sequence>MAATKPSRTTIKNALVAANEAGFRKVSLQITLDGAVTFEFVGDVEVASTLLDTEVKDEQGLDWEDYA</sequence>
<comment type="caution">
    <text evidence="1">The sequence shown here is derived from an EMBL/GenBank/DDBJ whole genome shotgun (WGS) entry which is preliminary data.</text>
</comment>
<dbReference type="RefSeq" id="WP_377833084.1">
    <property type="nucleotide sequence ID" value="NZ_JBHRSK010000005.1"/>
</dbReference>
<dbReference type="EMBL" id="JBHRSK010000005">
    <property type="protein sequence ID" value="MFC2968384.1"/>
    <property type="molecule type" value="Genomic_DNA"/>
</dbReference>
<name>A0ABV7AGA7_9RHOB</name>
<proteinExistence type="predicted"/>
<protein>
    <submittedName>
        <fullName evidence="1">Uncharacterized protein</fullName>
    </submittedName>
</protein>
<evidence type="ECO:0000313" key="2">
    <source>
        <dbReference type="Proteomes" id="UP001595443"/>
    </source>
</evidence>
<evidence type="ECO:0000313" key="1">
    <source>
        <dbReference type="EMBL" id="MFC2968384.1"/>
    </source>
</evidence>
<organism evidence="1 2">
    <name type="scientific">Acidimangrovimonas pyrenivorans</name>
    <dbReference type="NCBI Taxonomy" id="2030798"/>
    <lineage>
        <taxon>Bacteria</taxon>
        <taxon>Pseudomonadati</taxon>
        <taxon>Pseudomonadota</taxon>
        <taxon>Alphaproteobacteria</taxon>
        <taxon>Rhodobacterales</taxon>
        <taxon>Paracoccaceae</taxon>
        <taxon>Acidimangrovimonas</taxon>
    </lineage>
</organism>